<dbReference type="GeneID" id="34945772"/>
<dbReference type="InterPro" id="IPR036291">
    <property type="entry name" value="NAD(P)-bd_dom_sf"/>
</dbReference>
<comment type="pathway">
    <text evidence="3">Isoprenoid biosynthesis; isopentenyl diphosphate biosynthesis via DXP pathway; isopentenyl diphosphate from 1-deoxy-D-xylulose 5-phosphate: step 1/6.</text>
</comment>
<evidence type="ECO:0000256" key="4">
    <source>
        <dbReference type="ARBA" id="ARBA00006825"/>
    </source>
</evidence>
<dbReference type="Proteomes" id="UP000009170">
    <property type="component" value="Unassembled WGS sequence"/>
</dbReference>
<dbReference type="InterPro" id="IPR003821">
    <property type="entry name" value="DXP_reductoisomerase"/>
</dbReference>
<dbReference type="GO" id="GO:0030604">
    <property type="term" value="F:1-deoxy-D-xylulose-5-phosphate reductoisomerase activity"/>
    <property type="evidence" value="ECO:0007669"/>
    <property type="project" value="UniProtKB-EC"/>
</dbReference>
<dbReference type="FunFam" id="3.40.50.720:FF:000183">
    <property type="entry name" value="1-deoxy-D-xylulose 5-phosphate reductoisomerase, chloroplastic"/>
    <property type="match status" value="1"/>
</dbReference>
<dbReference type="Pfam" id="PF08436">
    <property type="entry name" value="DXP_redisom_C"/>
    <property type="match status" value="1"/>
</dbReference>
<keyword evidence="8" id="KW-0560">Oxidoreductase</keyword>
<dbReference type="FunCoup" id="A0A090M4N3">
    <property type="interactions" value="602"/>
</dbReference>
<sequence>MRAVASSRVAARRSRARGDARDGRGRSTVTRGANNENRYGACWPGRAEVPANVAALGNGNVKRIALLGSTGSIGTQTLDICEEHPDKFEVVALSAGRNVALVAEQCAKFNPALVSVQRGEDVEALKSAINARGAKMPEIMYGEDGMVEVARHEDCDSVVTGIVGCAGLPPTVAAIKAGKNICLANKETLIAGGPAIVPLAVKHGVKILPADSEHSALFQCIQGMPEGALRRIILTASGGAFRDMDLATMRELAVSDPAALHKKATTHPNWDMGAKITCDSATLMNKALEVIEAHYLYGTSYDNIDVVVHPQSIIHSMVETVDSSVLAQMGWPDMRLPILYTMSWPNRVECSEVTWPRLDFVKMGDLTFRAPDYEKYPSLPMGYAAGRAGGTMTGVFSAANEQAVAMFLDKKMGYFDIYKVIEMAMEDHKKDLVLDPTLDDIVHYDLEARRFVKELVESGKLNGAVPV</sequence>
<dbReference type="SUPFAM" id="SSF69055">
    <property type="entry name" value="1-deoxy-D-xylulose-5-phosphate reductoisomerase, C-terminal domain"/>
    <property type="match status" value="1"/>
</dbReference>
<comment type="cofactor">
    <cofactor evidence="2">
        <name>Mg(2+)</name>
        <dbReference type="ChEBI" id="CHEBI:18420"/>
    </cofactor>
</comment>
<dbReference type="GO" id="GO:0051484">
    <property type="term" value="P:isopentenyl diphosphate biosynthetic process, methylerythritol 4-phosphate pathway involved in terpenoid biosynthetic process"/>
    <property type="evidence" value="ECO:0007669"/>
    <property type="project" value="TreeGrafter"/>
</dbReference>
<evidence type="ECO:0000256" key="7">
    <source>
        <dbReference type="ARBA" id="ARBA00022857"/>
    </source>
</evidence>
<protein>
    <recommendedName>
        <fullName evidence="5">1-deoxy-D-xylulose-5-phosphate reductoisomerase</fullName>
        <ecNumber evidence="5">1.1.1.267</ecNumber>
    </recommendedName>
</protein>
<dbReference type="GO" id="GO:0030145">
    <property type="term" value="F:manganese ion binding"/>
    <property type="evidence" value="ECO:0007669"/>
    <property type="project" value="TreeGrafter"/>
</dbReference>
<dbReference type="PIRSF" id="PIRSF006205">
    <property type="entry name" value="Dxp_reductismrs"/>
    <property type="match status" value="1"/>
</dbReference>
<dbReference type="EMBL" id="CAID01000004">
    <property type="protein sequence ID" value="CEF97637.1"/>
    <property type="molecule type" value="Genomic_DNA"/>
</dbReference>
<comment type="similarity">
    <text evidence="4">Belongs to the DXR family.</text>
</comment>
<dbReference type="SUPFAM" id="SSF51735">
    <property type="entry name" value="NAD(P)-binding Rossmann-fold domains"/>
    <property type="match status" value="1"/>
</dbReference>
<organism evidence="16 17">
    <name type="scientific">Ostreococcus tauri</name>
    <name type="common">Marine green alga</name>
    <dbReference type="NCBI Taxonomy" id="70448"/>
    <lineage>
        <taxon>Eukaryota</taxon>
        <taxon>Viridiplantae</taxon>
        <taxon>Chlorophyta</taxon>
        <taxon>Mamiellophyceae</taxon>
        <taxon>Mamiellales</taxon>
        <taxon>Bathycoccaceae</taxon>
        <taxon>Ostreococcus</taxon>
    </lineage>
</organism>
<dbReference type="NCBIfam" id="TIGR00243">
    <property type="entry name" value="Dxr"/>
    <property type="match status" value="1"/>
</dbReference>
<feature type="domain" description="1-deoxy-D-xylulose 5-phosphate reductoisomerase N-terminal" evidence="13">
    <location>
        <begin position="64"/>
        <end position="193"/>
    </location>
</feature>
<accession>A0A090M4N3</accession>
<proteinExistence type="inferred from homology"/>
<feature type="domain" description="1-deoxy-D-xylulose 5-phosphate reductoisomerase C-terminal" evidence="14">
    <location>
        <begin position="207"/>
        <end position="297"/>
    </location>
</feature>
<evidence type="ECO:0000256" key="11">
    <source>
        <dbReference type="ARBA" id="ARBA00048543"/>
    </source>
</evidence>
<dbReference type="NCBIfam" id="NF009114">
    <property type="entry name" value="PRK12464.1"/>
    <property type="match status" value="1"/>
</dbReference>
<feature type="compositionally biased region" description="Basic and acidic residues" evidence="12">
    <location>
        <begin position="16"/>
        <end position="25"/>
    </location>
</feature>
<evidence type="ECO:0000256" key="1">
    <source>
        <dbReference type="ARBA" id="ARBA00001936"/>
    </source>
</evidence>
<comment type="catalytic activity">
    <reaction evidence="11">
        <text>2-C-methyl-D-erythritol 4-phosphate + NADP(+) = 1-deoxy-D-xylulose 5-phosphate + NADPH + H(+)</text>
        <dbReference type="Rhea" id="RHEA:13717"/>
        <dbReference type="ChEBI" id="CHEBI:15378"/>
        <dbReference type="ChEBI" id="CHEBI:57783"/>
        <dbReference type="ChEBI" id="CHEBI:57792"/>
        <dbReference type="ChEBI" id="CHEBI:58262"/>
        <dbReference type="ChEBI" id="CHEBI:58349"/>
        <dbReference type="EC" id="1.1.1.267"/>
    </reaction>
    <physiologicalReaction direction="right-to-left" evidence="11">
        <dbReference type="Rhea" id="RHEA:13719"/>
    </physiologicalReaction>
</comment>
<dbReference type="STRING" id="70448.A0A090M4N3"/>
<dbReference type="UniPathway" id="UPA00056">
    <property type="reaction ID" value="UER00092"/>
</dbReference>
<dbReference type="InterPro" id="IPR036169">
    <property type="entry name" value="DXPR_C_sf"/>
</dbReference>
<dbReference type="Pfam" id="PF13288">
    <property type="entry name" value="DXPR_C"/>
    <property type="match status" value="1"/>
</dbReference>
<keyword evidence="9" id="KW-0464">Manganese</keyword>
<dbReference type="Gene3D" id="1.10.1740.10">
    <property type="match status" value="1"/>
</dbReference>
<dbReference type="PANTHER" id="PTHR30525:SF0">
    <property type="entry name" value="1-DEOXY-D-XYLULOSE 5-PHOSPHATE REDUCTOISOMERASE, CHLOROPLASTIC"/>
    <property type="match status" value="1"/>
</dbReference>
<feature type="region of interest" description="Disordered" evidence="12">
    <location>
        <begin position="1"/>
        <end position="36"/>
    </location>
</feature>
<evidence type="ECO:0000259" key="14">
    <source>
        <dbReference type="Pfam" id="PF08436"/>
    </source>
</evidence>
<gene>
    <name evidence="16" type="ORF">OT_ostta04g03270</name>
</gene>
<dbReference type="Pfam" id="PF02670">
    <property type="entry name" value="DXP_reductoisom"/>
    <property type="match status" value="1"/>
</dbReference>
<keyword evidence="7" id="KW-0521">NADP</keyword>
<reference evidence="17" key="1">
    <citation type="journal article" date="2006" name="Proc. Natl. Acad. Sci. U.S.A.">
        <title>Genome analysis of the smallest free-living eukaryote Ostreococcus tauri unveils many unique features.</title>
        <authorList>
            <person name="Derelle E."/>
            <person name="Ferraz C."/>
            <person name="Rombauts S."/>
            <person name="Rouze P."/>
            <person name="Worden A.Z."/>
            <person name="Robbens S."/>
            <person name="Partensky F."/>
            <person name="Degroeve S."/>
            <person name="Echeynie S."/>
            <person name="Cooke R."/>
            <person name="Saeys Y."/>
            <person name="Wuyts J."/>
            <person name="Jabbari K."/>
            <person name="Bowler C."/>
            <person name="Panaud O."/>
            <person name="Piegu B."/>
            <person name="Ball S.G."/>
            <person name="Ral J.-P."/>
            <person name="Bouget F.-Y."/>
            <person name="Piganeau G."/>
            <person name="De Baets B."/>
            <person name="Picard A."/>
            <person name="Delseny M."/>
            <person name="Demaille J."/>
            <person name="Van de Peer Y."/>
            <person name="Moreau H."/>
        </authorList>
    </citation>
    <scope>NUCLEOTIDE SEQUENCE [LARGE SCALE GENOMIC DNA]</scope>
    <source>
        <strain evidence="17">OTTH 0595 / CCAP 157/2 / RCC745</strain>
    </source>
</reference>
<dbReference type="InterPro" id="IPR026877">
    <property type="entry name" value="DXPR_C"/>
</dbReference>
<evidence type="ECO:0000313" key="16">
    <source>
        <dbReference type="EMBL" id="CEF97637.1"/>
    </source>
</evidence>
<dbReference type="RefSeq" id="XP_022838802.1">
    <property type="nucleotide sequence ID" value="XM_022984544.1"/>
</dbReference>
<evidence type="ECO:0000259" key="15">
    <source>
        <dbReference type="Pfam" id="PF13288"/>
    </source>
</evidence>
<dbReference type="GO" id="GO:0070402">
    <property type="term" value="F:NADPH binding"/>
    <property type="evidence" value="ECO:0007669"/>
    <property type="project" value="InterPro"/>
</dbReference>
<evidence type="ECO:0000256" key="10">
    <source>
        <dbReference type="ARBA" id="ARBA00023229"/>
    </source>
</evidence>
<evidence type="ECO:0000256" key="12">
    <source>
        <dbReference type="SAM" id="MobiDB-lite"/>
    </source>
</evidence>
<dbReference type="OrthoDB" id="3482at2759"/>
<evidence type="ECO:0000256" key="6">
    <source>
        <dbReference type="ARBA" id="ARBA00022723"/>
    </source>
</evidence>
<keyword evidence="17" id="KW-1185">Reference proteome</keyword>
<evidence type="ECO:0000256" key="9">
    <source>
        <dbReference type="ARBA" id="ARBA00023211"/>
    </source>
</evidence>
<name>A0A090M4N3_OSTTA</name>
<dbReference type="HAMAP" id="MF_00183">
    <property type="entry name" value="DXP_reductoisom"/>
    <property type="match status" value="1"/>
</dbReference>
<dbReference type="EC" id="1.1.1.267" evidence="5"/>
<feature type="domain" description="DXP reductoisomerase C-terminal" evidence="15">
    <location>
        <begin position="329"/>
        <end position="450"/>
    </location>
</feature>
<dbReference type="SUPFAM" id="SSF55347">
    <property type="entry name" value="Glyceraldehyde-3-phosphate dehydrogenase-like, C-terminal domain"/>
    <property type="match status" value="1"/>
</dbReference>
<evidence type="ECO:0000256" key="3">
    <source>
        <dbReference type="ARBA" id="ARBA00005094"/>
    </source>
</evidence>
<keyword evidence="6" id="KW-0479">Metal-binding</keyword>
<dbReference type="KEGG" id="ota:OT_ostta04g03270"/>
<evidence type="ECO:0000313" key="17">
    <source>
        <dbReference type="Proteomes" id="UP000009170"/>
    </source>
</evidence>
<dbReference type="AlphaFoldDB" id="A0A090M4N3"/>
<reference evidence="16 17" key="2">
    <citation type="journal article" date="2014" name="BMC Genomics">
        <title>An improved genome of the model marine alga Ostreococcus tauri unfolds by assessing Illumina de novo assemblies.</title>
        <authorList>
            <person name="Blanc-Mathieu R."/>
            <person name="Verhelst B."/>
            <person name="Derelle E."/>
            <person name="Rombauts S."/>
            <person name="Bouget F.Y."/>
            <person name="Carre I."/>
            <person name="Chateau A."/>
            <person name="Eyre-Walker A."/>
            <person name="Grimsley N."/>
            <person name="Moreau H."/>
            <person name="Piegu B."/>
            <person name="Rivals E."/>
            <person name="Schackwitz W."/>
            <person name="Van de Peer Y."/>
            <person name="Piganeau G."/>
        </authorList>
    </citation>
    <scope>NUCLEOTIDE SEQUENCE [LARGE SCALE GENOMIC DNA]</scope>
    <source>
        <strain evidence="17">OTTH 0595 / CCAP 157/2 / RCC745</strain>
    </source>
</reference>
<keyword evidence="10" id="KW-0414">Isoprene biosynthesis</keyword>
<dbReference type="InParanoid" id="A0A090M4N3"/>
<dbReference type="Gene3D" id="3.40.50.720">
    <property type="entry name" value="NAD(P)-binding Rossmann-like Domain"/>
    <property type="match status" value="1"/>
</dbReference>
<dbReference type="PANTHER" id="PTHR30525">
    <property type="entry name" value="1-DEOXY-D-XYLULOSE 5-PHOSPHATE REDUCTOISOMERASE"/>
    <property type="match status" value="1"/>
</dbReference>
<comment type="caution">
    <text evidence="16">The sequence shown here is derived from an EMBL/GenBank/DDBJ whole genome shotgun (WGS) entry which is preliminary data.</text>
</comment>
<comment type="cofactor">
    <cofactor evidence="1">
        <name>Mn(2+)</name>
        <dbReference type="ChEBI" id="CHEBI:29035"/>
    </cofactor>
</comment>
<dbReference type="InterPro" id="IPR013644">
    <property type="entry name" value="DXP_reductoisomerase_C"/>
</dbReference>
<dbReference type="InterPro" id="IPR013512">
    <property type="entry name" value="DXP_reductoisomerase_N"/>
</dbReference>
<evidence type="ECO:0000256" key="8">
    <source>
        <dbReference type="ARBA" id="ARBA00023002"/>
    </source>
</evidence>
<evidence type="ECO:0000259" key="13">
    <source>
        <dbReference type="Pfam" id="PF02670"/>
    </source>
</evidence>
<evidence type="ECO:0000256" key="2">
    <source>
        <dbReference type="ARBA" id="ARBA00001946"/>
    </source>
</evidence>
<evidence type="ECO:0000256" key="5">
    <source>
        <dbReference type="ARBA" id="ARBA00012366"/>
    </source>
</evidence>